<feature type="domain" description="Phosphatidic acid phosphatase type 2/haloperoxidase" evidence="8">
    <location>
        <begin position="329"/>
        <end position="440"/>
    </location>
</feature>
<evidence type="ECO:0000256" key="7">
    <source>
        <dbReference type="SAM" id="Phobius"/>
    </source>
</evidence>
<keyword evidence="10" id="KW-1185">Reference proteome</keyword>
<keyword evidence="9" id="KW-0378">Hydrolase</keyword>
<feature type="transmembrane region" description="Helical" evidence="7">
    <location>
        <begin position="325"/>
        <end position="345"/>
    </location>
</feature>
<keyword evidence="3" id="KW-1003">Cell membrane</keyword>
<dbReference type="InterPro" id="IPR051311">
    <property type="entry name" value="DedA_domain"/>
</dbReference>
<feature type="transmembrane region" description="Helical" evidence="7">
    <location>
        <begin position="174"/>
        <end position="196"/>
    </location>
</feature>
<feature type="transmembrane region" description="Helical" evidence="7">
    <location>
        <begin position="31"/>
        <end position="51"/>
    </location>
</feature>
<name>A0A852ZA45_9ACTN</name>
<feature type="transmembrane region" description="Helical" evidence="7">
    <location>
        <begin position="373"/>
        <end position="391"/>
    </location>
</feature>
<dbReference type="GO" id="GO:0005886">
    <property type="term" value="C:plasma membrane"/>
    <property type="evidence" value="ECO:0007669"/>
    <property type="project" value="UniProtKB-SubCell"/>
</dbReference>
<evidence type="ECO:0000313" key="10">
    <source>
        <dbReference type="Proteomes" id="UP000579605"/>
    </source>
</evidence>
<comment type="similarity">
    <text evidence="2">Belongs to the DedA family.</text>
</comment>
<dbReference type="GO" id="GO:0050380">
    <property type="term" value="F:undecaprenyl-diphosphatase activity"/>
    <property type="evidence" value="ECO:0007669"/>
    <property type="project" value="UniProtKB-EC"/>
</dbReference>
<dbReference type="EC" id="3.6.1.27" evidence="9"/>
<dbReference type="SUPFAM" id="SSF48317">
    <property type="entry name" value="Acid phosphatase/Vanadium-dependent haloperoxidase"/>
    <property type="match status" value="1"/>
</dbReference>
<dbReference type="Pfam" id="PF01569">
    <property type="entry name" value="PAP2"/>
    <property type="match status" value="1"/>
</dbReference>
<reference evidence="9 10" key="1">
    <citation type="submission" date="2020-07" db="EMBL/GenBank/DDBJ databases">
        <title>Sequencing the genomes of 1000 actinobacteria strains.</title>
        <authorList>
            <person name="Klenk H.-P."/>
        </authorList>
    </citation>
    <scope>NUCLEOTIDE SEQUENCE [LARGE SCALE GENOMIC DNA]</scope>
    <source>
        <strain evidence="9 10">DSM 18448</strain>
    </source>
</reference>
<dbReference type="InterPro" id="IPR036938">
    <property type="entry name" value="PAP2/HPO_sf"/>
</dbReference>
<dbReference type="Gene3D" id="1.20.144.10">
    <property type="entry name" value="Phosphatidic acid phosphatase type 2/haloperoxidase"/>
    <property type="match status" value="1"/>
</dbReference>
<comment type="caution">
    <text evidence="9">The sequence shown here is derived from an EMBL/GenBank/DDBJ whole genome shotgun (WGS) entry which is preliminary data.</text>
</comment>
<evidence type="ECO:0000256" key="5">
    <source>
        <dbReference type="ARBA" id="ARBA00022989"/>
    </source>
</evidence>
<evidence type="ECO:0000259" key="8">
    <source>
        <dbReference type="SMART" id="SM00014"/>
    </source>
</evidence>
<protein>
    <submittedName>
        <fullName evidence="9">Undecaprenyl-diphosphatase</fullName>
        <ecNumber evidence="9">3.6.1.27</ecNumber>
    </submittedName>
</protein>
<feature type="transmembrane region" description="Helical" evidence="7">
    <location>
        <begin position="142"/>
        <end position="162"/>
    </location>
</feature>
<feature type="transmembrane region" description="Helical" evidence="7">
    <location>
        <begin position="243"/>
        <end position="262"/>
    </location>
</feature>
<accession>A0A852ZA45</accession>
<feature type="transmembrane region" description="Helical" evidence="7">
    <location>
        <begin position="57"/>
        <end position="78"/>
    </location>
</feature>
<dbReference type="InterPro" id="IPR000326">
    <property type="entry name" value="PAP2/HPO"/>
</dbReference>
<feature type="transmembrane region" description="Helical" evidence="7">
    <location>
        <begin position="6"/>
        <end position="24"/>
    </location>
</feature>
<dbReference type="AlphaFoldDB" id="A0A852ZA45"/>
<dbReference type="Proteomes" id="UP000579605">
    <property type="component" value="Unassembled WGS sequence"/>
</dbReference>
<dbReference type="CDD" id="cd03392">
    <property type="entry name" value="PAP2_like_2"/>
    <property type="match status" value="1"/>
</dbReference>
<dbReference type="InterPro" id="IPR032816">
    <property type="entry name" value="VTT_dom"/>
</dbReference>
<keyword evidence="6 7" id="KW-0472">Membrane</keyword>
<evidence type="ECO:0000256" key="6">
    <source>
        <dbReference type="ARBA" id="ARBA00023136"/>
    </source>
</evidence>
<feature type="transmembrane region" description="Helical" evidence="7">
    <location>
        <begin position="398"/>
        <end position="419"/>
    </location>
</feature>
<sequence>MIDTVASHILALPAWVALVVVFALPALESSAFVGFVFPGEIALILGGVLAFEGRVSLAAVLVAGIGGAVVGDSVGYLIGRRYGRRLLEGTLGRLVNHKHFDRAEHYLAERGGKAVFLGRFTAALRVMIPGLSGMSRMHYPKFAAFNVAGGLAWGAMCVLLGYLGGSSWRHVEHLASRIGLGVLVVVVLLALAGYLLRKTRGDWWLRQGERIRESRAATWVVNRFPGQVAWIAARLDPGSSTGLALTVAVIVAVGSTWTFLGVTQDVLAHEELATIDPTVHAWVLHHRVAWLNDVLRVVTWLGSNLVLLPGLVIAAVVLVRRRRSWGPAITIVAVYGSAVLVHAVVRQWAHRARPPAADWLSGAGGWSYPSGHTIQATAAWGIVAILAMAHVSVRTRALLASVAATVVLLVSASRIYLGVHWPTDVLASLALGVGLLSVYGIVRLAMLARREVEREAERTGGQLEPA</sequence>
<organism evidence="9 10">
    <name type="scientific">Actinopolymorpha rutila</name>
    <dbReference type="NCBI Taxonomy" id="446787"/>
    <lineage>
        <taxon>Bacteria</taxon>
        <taxon>Bacillati</taxon>
        <taxon>Actinomycetota</taxon>
        <taxon>Actinomycetes</taxon>
        <taxon>Propionibacteriales</taxon>
        <taxon>Actinopolymorphaceae</taxon>
        <taxon>Actinopolymorpha</taxon>
    </lineage>
</organism>
<evidence type="ECO:0000256" key="2">
    <source>
        <dbReference type="ARBA" id="ARBA00010792"/>
    </source>
</evidence>
<feature type="transmembrane region" description="Helical" evidence="7">
    <location>
        <begin position="425"/>
        <end position="448"/>
    </location>
</feature>
<evidence type="ECO:0000313" key="9">
    <source>
        <dbReference type="EMBL" id="NYH89213.1"/>
    </source>
</evidence>
<comment type="subcellular location">
    <subcellularLocation>
        <location evidence="1">Cell membrane</location>
        <topology evidence="1">Multi-pass membrane protein</topology>
    </subcellularLocation>
</comment>
<dbReference type="Pfam" id="PF09335">
    <property type="entry name" value="VTT_dom"/>
    <property type="match status" value="1"/>
</dbReference>
<dbReference type="RefSeq" id="WP_179786982.1">
    <property type="nucleotide sequence ID" value="NZ_BAAARR010000002.1"/>
</dbReference>
<dbReference type="PANTHER" id="PTHR42709:SF6">
    <property type="entry name" value="UNDECAPRENYL PHOSPHATE TRANSPORTER A"/>
    <property type="match status" value="1"/>
</dbReference>
<dbReference type="PANTHER" id="PTHR42709">
    <property type="entry name" value="ALKALINE PHOSPHATASE LIKE PROTEIN"/>
    <property type="match status" value="1"/>
</dbReference>
<evidence type="ECO:0000256" key="1">
    <source>
        <dbReference type="ARBA" id="ARBA00004651"/>
    </source>
</evidence>
<gene>
    <name evidence="9" type="ORF">F4554_001851</name>
</gene>
<keyword evidence="5 7" id="KW-1133">Transmembrane helix</keyword>
<evidence type="ECO:0000256" key="3">
    <source>
        <dbReference type="ARBA" id="ARBA00022475"/>
    </source>
</evidence>
<dbReference type="SMART" id="SM00014">
    <property type="entry name" value="acidPPc"/>
    <property type="match status" value="1"/>
</dbReference>
<keyword evidence="4 7" id="KW-0812">Transmembrane</keyword>
<evidence type="ECO:0000256" key="4">
    <source>
        <dbReference type="ARBA" id="ARBA00022692"/>
    </source>
</evidence>
<feature type="transmembrane region" description="Helical" evidence="7">
    <location>
        <begin position="297"/>
        <end position="318"/>
    </location>
</feature>
<dbReference type="EMBL" id="JACBZH010000001">
    <property type="protein sequence ID" value="NYH89213.1"/>
    <property type="molecule type" value="Genomic_DNA"/>
</dbReference>
<proteinExistence type="inferred from homology"/>